<dbReference type="Pfam" id="PF14060">
    <property type="entry name" value="DUF4252"/>
    <property type="match status" value="1"/>
</dbReference>
<reference evidence="2 3" key="1">
    <citation type="submission" date="2014-07" db="EMBL/GenBank/DDBJ databases">
        <authorList>
            <person name="McCorrison J."/>
            <person name="Sanka R."/>
            <person name="Torralba M."/>
            <person name="Gillis M."/>
            <person name="Haft D.H."/>
            <person name="Methe B."/>
            <person name="Sutton G."/>
            <person name="Nelson K.E."/>
        </authorList>
    </citation>
    <scope>NUCLEOTIDE SEQUENCE [LARGE SCALE GENOMIC DNA]</scope>
    <source>
        <strain evidence="2 3">DNF00666</strain>
    </source>
</reference>
<comment type="caution">
    <text evidence="2">The sequence shown here is derived from an EMBL/GenBank/DDBJ whole genome shotgun (WGS) entry which is preliminary data.</text>
</comment>
<evidence type="ECO:0000313" key="2">
    <source>
        <dbReference type="EMBL" id="KGF51603.1"/>
    </source>
</evidence>
<protein>
    <recommendedName>
        <fullName evidence="4">DUF4252 domain-containing protein</fullName>
    </recommendedName>
</protein>
<dbReference type="EMBL" id="JRNS01000211">
    <property type="protein sequence ID" value="KGF51603.1"/>
    <property type="molecule type" value="Genomic_DNA"/>
</dbReference>
<proteinExistence type="predicted"/>
<evidence type="ECO:0000313" key="3">
    <source>
        <dbReference type="Proteomes" id="UP000029578"/>
    </source>
</evidence>
<dbReference type="RefSeq" id="WP_036862972.1">
    <property type="nucleotide sequence ID" value="NZ_JRNS01000211.1"/>
</dbReference>
<dbReference type="Proteomes" id="UP000029578">
    <property type="component" value="Unassembled WGS sequence"/>
</dbReference>
<feature type="chain" id="PRO_5001925192" description="DUF4252 domain-containing protein" evidence="1">
    <location>
        <begin position="20"/>
        <end position="165"/>
    </location>
</feature>
<feature type="signal peptide" evidence="1">
    <location>
        <begin position="1"/>
        <end position="19"/>
    </location>
</feature>
<organism evidence="2 3">
    <name type="scientific">Prevotella melaninogenica DNF00666</name>
    <dbReference type="NCBI Taxonomy" id="1401073"/>
    <lineage>
        <taxon>Bacteria</taxon>
        <taxon>Pseudomonadati</taxon>
        <taxon>Bacteroidota</taxon>
        <taxon>Bacteroidia</taxon>
        <taxon>Bacteroidales</taxon>
        <taxon>Prevotellaceae</taxon>
        <taxon>Prevotella</taxon>
    </lineage>
</organism>
<gene>
    <name evidence="2" type="ORF">HMPREF0661_03335</name>
</gene>
<keyword evidence="1" id="KW-0732">Signal</keyword>
<dbReference type="AlphaFoldDB" id="A0A096AWY4"/>
<accession>A0A096AWY4</accession>
<evidence type="ECO:0008006" key="4">
    <source>
        <dbReference type="Google" id="ProtNLM"/>
    </source>
</evidence>
<name>A0A096AWY4_9BACT</name>
<evidence type="ECO:0000256" key="1">
    <source>
        <dbReference type="SAM" id="SignalP"/>
    </source>
</evidence>
<dbReference type="InterPro" id="IPR025348">
    <property type="entry name" value="DUF4252"/>
</dbReference>
<sequence length="165" mass="18683">MKRFIIIGILALCTLSASAQSVKGLIEQYRHEKNVIHLHITPALMSFLKVLTKSHSDDSKALKAVSSFRILVFDDCDSIVKSRFRNTVQTFHPKGYTPIIYNKQADETNYVYLKEKKGCIREVLILAIDKQDGAIVRIKGKISPNDVDSVVKESTNKKNLKSYKL</sequence>